<accession>A0ABV7XG29</accession>
<proteinExistence type="predicted"/>
<name>A0ABV7XG29_9SPHN</name>
<keyword evidence="2" id="KW-1185">Reference proteome</keyword>
<sequence length="60" mass="6834">MVQLRHREGENGVIHRQQLLDPASDFEGSMREKNEDLHRAHSMRSDITIAEAIVRGARPA</sequence>
<dbReference type="EMBL" id="JBHRXV010000012">
    <property type="protein sequence ID" value="MFC3714242.1"/>
    <property type="molecule type" value="Genomic_DNA"/>
</dbReference>
<comment type="caution">
    <text evidence="1">The sequence shown here is derived from an EMBL/GenBank/DDBJ whole genome shotgun (WGS) entry which is preliminary data.</text>
</comment>
<evidence type="ECO:0000313" key="1">
    <source>
        <dbReference type="EMBL" id="MFC3714242.1"/>
    </source>
</evidence>
<organism evidence="1 2">
    <name type="scientific">Sphingoaurantiacus capsulatus</name>
    <dbReference type="NCBI Taxonomy" id="1771310"/>
    <lineage>
        <taxon>Bacteria</taxon>
        <taxon>Pseudomonadati</taxon>
        <taxon>Pseudomonadota</taxon>
        <taxon>Alphaproteobacteria</taxon>
        <taxon>Sphingomonadales</taxon>
        <taxon>Sphingosinicellaceae</taxon>
        <taxon>Sphingoaurantiacus</taxon>
    </lineage>
</organism>
<protein>
    <submittedName>
        <fullName evidence="1">Uncharacterized protein</fullName>
    </submittedName>
</protein>
<gene>
    <name evidence="1" type="ORF">ACFOMD_16865</name>
</gene>
<dbReference type="Proteomes" id="UP001595615">
    <property type="component" value="Unassembled WGS sequence"/>
</dbReference>
<evidence type="ECO:0000313" key="2">
    <source>
        <dbReference type="Proteomes" id="UP001595615"/>
    </source>
</evidence>
<dbReference type="RefSeq" id="WP_380863541.1">
    <property type="nucleotide sequence ID" value="NZ_JBHRXV010000012.1"/>
</dbReference>
<reference evidence="2" key="1">
    <citation type="journal article" date="2019" name="Int. J. Syst. Evol. Microbiol.">
        <title>The Global Catalogue of Microorganisms (GCM) 10K type strain sequencing project: providing services to taxonomists for standard genome sequencing and annotation.</title>
        <authorList>
            <consortium name="The Broad Institute Genomics Platform"/>
            <consortium name="The Broad Institute Genome Sequencing Center for Infectious Disease"/>
            <person name="Wu L."/>
            <person name="Ma J."/>
        </authorList>
    </citation>
    <scope>NUCLEOTIDE SEQUENCE [LARGE SCALE GENOMIC DNA]</scope>
    <source>
        <strain evidence="2">KCTC 42644</strain>
    </source>
</reference>